<sequence>MCIFKRPGISAAHENLDLGWIRKLLDLGYMLFLDERVDFCLELGSISLGPGCGFLNKVPDLTTTHIIWDAYSTWEYLEFGLLNTDMERDAASWIIGRIGHGFLDNKTNTTMGRSNTTSWKVS</sequence>
<name>A0A8H3LVW1_9GLOM</name>
<comment type="caution">
    <text evidence="1">The sequence shown here is derived from an EMBL/GenBank/DDBJ whole genome shotgun (WGS) entry which is preliminary data.</text>
</comment>
<dbReference type="AlphaFoldDB" id="A0A8H3LVW1"/>
<proteinExistence type="predicted"/>
<protein>
    <submittedName>
        <fullName evidence="1">Uncharacterized protein</fullName>
    </submittedName>
</protein>
<organism evidence="1 2">
    <name type="scientific">Rhizophagus clarus</name>
    <dbReference type="NCBI Taxonomy" id="94130"/>
    <lineage>
        <taxon>Eukaryota</taxon>
        <taxon>Fungi</taxon>
        <taxon>Fungi incertae sedis</taxon>
        <taxon>Mucoromycota</taxon>
        <taxon>Glomeromycotina</taxon>
        <taxon>Glomeromycetes</taxon>
        <taxon>Glomerales</taxon>
        <taxon>Glomeraceae</taxon>
        <taxon>Rhizophagus</taxon>
    </lineage>
</organism>
<evidence type="ECO:0000313" key="2">
    <source>
        <dbReference type="Proteomes" id="UP000615446"/>
    </source>
</evidence>
<dbReference type="Proteomes" id="UP000615446">
    <property type="component" value="Unassembled WGS sequence"/>
</dbReference>
<dbReference type="OrthoDB" id="2310995at2759"/>
<dbReference type="EMBL" id="BLAL01000229">
    <property type="protein sequence ID" value="GES93999.1"/>
    <property type="molecule type" value="Genomic_DNA"/>
</dbReference>
<accession>A0A8H3LVW1</accession>
<evidence type="ECO:0000313" key="1">
    <source>
        <dbReference type="EMBL" id="GES93999.1"/>
    </source>
</evidence>
<gene>
    <name evidence="1" type="ORF">RCL2_002074300</name>
</gene>
<reference evidence="1" key="1">
    <citation type="submission" date="2019-10" db="EMBL/GenBank/DDBJ databases">
        <title>Conservation and host-specific expression of non-tandemly repeated heterogenous ribosome RNA gene in arbuscular mycorrhizal fungi.</title>
        <authorList>
            <person name="Maeda T."/>
            <person name="Kobayashi Y."/>
            <person name="Nakagawa T."/>
            <person name="Ezawa T."/>
            <person name="Yamaguchi K."/>
            <person name="Bino T."/>
            <person name="Nishimoto Y."/>
            <person name="Shigenobu S."/>
            <person name="Kawaguchi M."/>
        </authorList>
    </citation>
    <scope>NUCLEOTIDE SEQUENCE</scope>
    <source>
        <strain evidence="1">HR1</strain>
    </source>
</reference>